<dbReference type="EMBL" id="FJOG01000017">
    <property type="protein sequence ID" value="CZR61233.1"/>
    <property type="molecule type" value="Genomic_DNA"/>
</dbReference>
<evidence type="ECO:0000256" key="1">
    <source>
        <dbReference type="SAM" id="MobiDB-lite"/>
    </source>
</evidence>
<feature type="compositionally biased region" description="Low complexity" evidence="1">
    <location>
        <begin position="15"/>
        <end position="24"/>
    </location>
</feature>
<evidence type="ECO:0000313" key="3">
    <source>
        <dbReference type="Proteomes" id="UP000184330"/>
    </source>
</evidence>
<dbReference type="STRING" id="576137.A0A1L7X887"/>
<feature type="compositionally biased region" description="Polar residues" evidence="1">
    <location>
        <begin position="1"/>
        <end position="14"/>
    </location>
</feature>
<gene>
    <name evidence="2" type="ORF">PAC_11129</name>
</gene>
<proteinExistence type="predicted"/>
<feature type="region of interest" description="Disordered" evidence="1">
    <location>
        <begin position="56"/>
        <end position="305"/>
    </location>
</feature>
<feature type="compositionally biased region" description="Polar residues" evidence="1">
    <location>
        <begin position="236"/>
        <end position="245"/>
    </location>
</feature>
<feature type="compositionally biased region" description="Polar residues" evidence="1">
    <location>
        <begin position="130"/>
        <end position="149"/>
    </location>
</feature>
<dbReference type="OrthoDB" id="5329403at2759"/>
<keyword evidence="3" id="KW-1185">Reference proteome</keyword>
<reference evidence="2 3" key="1">
    <citation type="submission" date="2016-03" db="EMBL/GenBank/DDBJ databases">
        <authorList>
            <person name="Ploux O."/>
        </authorList>
    </citation>
    <scope>NUCLEOTIDE SEQUENCE [LARGE SCALE GENOMIC DNA]</scope>
    <source>
        <strain evidence="2 3">UAMH 11012</strain>
    </source>
</reference>
<organism evidence="2 3">
    <name type="scientific">Phialocephala subalpina</name>
    <dbReference type="NCBI Taxonomy" id="576137"/>
    <lineage>
        <taxon>Eukaryota</taxon>
        <taxon>Fungi</taxon>
        <taxon>Dikarya</taxon>
        <taxon>Ascomycota</taxon>
        <taxon>Pezizomycotina</taxon>
        <taxon>Leotiomycetes</taxon>
        <taxon>Helotiales</taxon>
        <taxon>Mollisiaceae</taxon>
        <taxon>Phialocephala</taxon>
        <taxon>Phialocephala fortinii species complex</taxon>
    </lineage>
</organism>
<feature type="region of interest" description="Disordered" evidence="1">
    <location>
        <begin position="1"/>
        <end position="24"/>
    </location>
</feature>
<name>A0A1L7X887_9HELO</name>
<evidence type="ECO:0000313" key="2">
    <source>
        <dbReference type="EMBL" id="CZR61233.1"/>
    </source>
</evidence>
<feature type="compositionally biased region" description="Polar residues" evidence="1">
    <location>
        <begin position="91"/>
        <end position="100"/>
    </location>
</feature>
<feature type="compositionally biased region" description="Pro residues" evidence="1">
    <location>
        <begin position="62"/>
        <end position="73"/>
    </location>
</feature>
<sequence length="767" mass="83243">MAPQSNPAKGLQQNRPRPTVPRTIIPAIPLPYVQKRKQQEAARAKALEEASIVPAVVDVPTSPTPPAVEPTPPIANGSEEHTPEIAEESTESIATSTLETSEGAPIEPIEEKSAVEEPHVSADEEVLEQPQETSKSAASETQSNASHSTYHMPPAFVPANQNQFNGGGDPAKYPPPPNMFNGQQLPMHHAHPSAGSVMFGGYPESNNSSPVPPQSGGFMPPPPFPMHHGPSRHAPHQSNGGHSQQPSNGYSPMGPPPPPGYYPGQNGFMNHGPPADNFARRQMVSFGPPEGYTPSGTPLPYDSGVRHTNFELLTPHSFQGSQSSATNEQENGPAFYSQYPTAVISNGSNGHVDEVRLYQQPQPKPRTQSQAVAPPNGFANMANMPPPPAMGAPMGDHLDGLVPYLQSQFADPVFADYTLELRYTDDRAEPVRIPGHNLILARSPTLKSLMTAQARDNNTDGLTLRTLLLQSDDRFLRSDGFWMAVQRLYGCPLLEFGTITTLNMQHAAFSGSVNGAPQDRFDLALGYSAAGALLQIPPVIARGVEIAAHLVNWFTVEKALDFALDGGLDAQWTLNANGEQERPTSTYGPAVNILIHNALNFIITAFPAGLELDTSAPEPVRNRRLPFVQDIGGSGHNPRLSFIKFGDHPSEESTRSNNANSIAFTLSKILLNLPFHLLKYVLESSRLGNVQGWATAALRTKVMHCVVEEREKRRLKVLSSHVSTIERKTNFKEWDSVGWQESVVPLDGNDAAPTLTRTWVDFTQPEN</sequence>
<dbReference type="Proteomes" id="UP000184330">
    <property type="component" value="Unassembled WGS sequence"/>
</dbReference>
<dbReference type="AlphaFoldDB" id="A0A1L7X887"/>
<feature type="compositionally biased region" description="Basic and acidic residues" evidence="1">
    <location>
        <begin position="109"/>
        <end position="122"/>
    </location>
</feature>
<accession>A0A1L7X887</accession>
<protein>
    <submittedName>
        <fullName evidence="2">Uncharacterized protein</fullName>
    </submittedName>
</protein>